<gene>
    <name evidence="7" type="ORF">C1SCF055_LOCUS39037</name>
</gene>
<dbReference type="InterPro" id="IPR036691">
    <property type="entry name" value="Endo/exonu/phosph_ase_sf"/>
</dbReference>
<dbReference type="Gene3D" id="3.40.1740.10">
    <property type="entry name" value="VC0467-like"/>
    <property type="match status" value="1"/>
</dbReference>
<dbReference type="Pfam" id="PF02622">
    <property type="entry name" value="DUF179"/>
    <property type="match status" value="1"/>
</dbReference>
<dbReference type="PROSITE" id="PS00028">
    <property type="entry name" value="ZINC_FINGER_C2H2_1"/>
    <property type="match status" value="1"/>
</dbReference>
<sequence>MSISLRAAERAICRPLLRLAKLADKNPARLATLLGQPARLYNNKSGKKQKVDGGEWAFVGKAICDLSGGATEYAIPCREQRAAKVIRDHLEYLYHLGIPIIPEAAEMIRRLQSAATLAIHLRAAEPDWSECLDSVISSSFAAPMDSDLAQMTSSQLQEERLDLEQLPPGAEPRVGDLLISHPLWSVLQAPFDYSVLLLAADGLTGVTGLRLNQPEGQTLEQLLVASDQELPKFQAWMRKKPVSLGGPLMSYSEVESLYWIHSKNMDISFCGDLEAMQPSDSLRFFRGCAKWSSDQLSVDLERGFWIHARPQRAQSLHSICFDNVLATRDVWYAAMLAAVGPVLAEFPRGPAADPILKQALVNHYLPFPSGLPKQRTAGADVSIAPSGTSCALLPQCRAISPLLLFLVFPAKSYVFFAVFDLIPWFPRKRLQPLTGRQLYRAYRLLRAHHSRDPSLLHQLLQAMWKSKDPWRCLNCSKLNRFNVNCCGDCGGHWEDFMDHSFTPPSQKGKTSSNANRSSNQASNRQTYTSWSYPEPWTGEEDDWEYHSTRSNSARQRTQSPRQRQEPRRQRKPNQTQKHKGTGKGKQPVKGGPKGKGKSKAIEPPPWTNNATAPESASTQASSSAQTRAEAKLMEIVSVLKKKDDPELQTLAKEARANLHSSWKQYLESAIETWKSFVMDFDKEDRKLEEQIIMAETALATAQEGLDEAKKVATEEELKDQVETIEDEDEAVDRTVKTGQIMREGVSSMLDGLVQLKASTEDMVEEQGNKRQRTDDGLAKSTAMQPFGGDQSWQDTVWELLQTEGRPDTDAEDPVIFLKSYFINHVGHQHSGPPRPIRCSTDYTNWERDARFVWEDLAVAHLPIDLVFVRPQPPALQASAMIATVIIHQNPVPPRVPCLVTAVFIDDPRTWTFEMAHSVTPLLTFEEVLQLGDAAETCRAREQDGSDPCTLHVGFRLLPRDQAIVVEEGMGITIRVPSRLSAEEAEQNLVARVQRLRAVQARHEWNDDEAENPEGAHPASAASGTRENQPEDATSFMARSLQSFRGTSDGGTSSSSSSNDVGTAAMSLHQDDEESFLTVIFSLDGQERQIDAPWDNADLLWELTAVQFELSIDDVVSLHHVDHRPADIEQNDLECLLLQRRQDAPSADFLRLCLLDIEYKADARGPQLRIDRRPIWIPRRINRASVIRLAGFDGFCALSPHRCDVWINGIPLEVCEEVHDVQHGDYIRIAVPSHPDDPDSGCMVDTHDQPYIHVDDDLMSLGQINVHHTRAVLQDITNVHEASQRKCRLPTGSECEGDTFVTPLFPPEEPGRPELQFGEHLECLDALHRTWTMHAAVERADEGRILYISTWFSDCERWPECETSRPVRLLPDFGQWADAIAEAWDDRLDPDSPVHLYLITPQPRSSLWMPEVLPHVLVLQNPVAHLKSIHIATLNSGRGDHNMHGGIRTVSTQFWRSHILEAAGILRSCRPGHVDCMVWWGELELRDGQQYQARHGFSFLIIRNNLADISASSNAPQVAMTAETEGTALLQTCLHKVKTKIVLDELIPEEITETTPMPVRLIAGAPMAPLPTYVECSEPCSSIEICNELRHWGHDCDVYKFDAHDVALCLPKDWQKPADIFHYMFCNVETSDTNGAFMHSSDKQLTTVDIMSFLYLCGYWRATVLDLKLLECGIFQVIFEDVVVQVSSVIPPTKQAPDWPTPISPKDNVGPFFLVPTAVADTDCVIDYGLNLQEIIEFFSSANDMLCRNPEGYQFPDTTLAALRISASTNLADFDRIIIYTDGSSHAKAKHKPALWNAEHGHGDTWAFVVIGEKFGPNDFHTVEVLGWTAQEVHYDCQSAHFLGAEYLGSHIAEREALTWAGLWRLAQNIQTPTIFSHCGEPFNDLVDWLASSERQKSFHFPRQALSMQRWRPFLPHFWTLLSHSDGMPSVCATGLHAPAPDLPLLEESTGISNSPAGATSSHQVLDLCVSMGSANVASMYNGEWGHAGKTLYLRQQFQAMRLLFLGLQETRTPETFSTADGVVRFGSGHEEGGLYGVELWVNLQVPFGHLGGRPLFLQVADMQVLYRDPRLLMVRVVNNHIQWAIIVGYAPQSGLDEAQRADWWVHLSQIVSQKKPDDRLFMMIDANADPGSRDDIVVHQDGFKTTANTHLFRNFLSVHGLTLPATCSIHDGTTTTWRSPNGMHEHCIDHLVIDHELLASCTFSGVLEDFDLGTGMYDHVAVGLQLEWKQVLLAPRGPRSRPKIHAAGCDHDKVQHGHVRAVLESYHTVAWNCDVEQHVADFNQHLLTGLASLCPKSKAKPKKKFITDDVWHLRICKLERRKALKELTLRHKFELLSACFSALSKDKKPDPAAFWKYDTWLMCCRVRLICGLHRASKQLRDRLKLAKHDQLRKVFQHLSPSASASTILHELRQIIGSTNLRKCTRKALPFIKDEHGQVCGSPTEALDTWIRFFQTMEGGKRIPAQQQREEWIANLQHFQASSLDLSLMDLPSLSDLESAYRRVAPGKATGPDGVPATVCHRGPAMLARKTYALLLKTITHGQESLLHKGGRLHPLWKGKGAKDRCVSYRSILVSSHIGKSLHRCLRVHSSELFEKYLQRQQLGGKRRIAVGLGVHQARAYLRSRRARGLNVGMIFLDLCEAFYRIVRELAIGGPANDIVIAQMGARLGMSTDLLHELYKHLDDDHALARAGMNPQWQQAVRSLHTDTHFSLYGQDDACKTQLGTRPGDSWADLIFSFLWARLLHDFEAEVTRLGLIDTVPEAHGFQCSALPCTFEPQTEPVRSPFLGPTWMDDSAFCFADSDASQLERKAGQICSLLLQKCAEFAMTPNLAPGKTAILLTFQGKGSVEARKRNFGPTAPKTLPVLTSEGAVNIHLVPCYTHLGCLLHHKGDMRQEVRKRFSIAQTAFQQHRRILYQNKHLSLKRRAELCRTLILSKFVYGCESWTLRDAKTRHALHTSLIKLYKRLLPGQSAQQSRDAEVLNVTGLPDPSDLLRIQRLRHLGALYAAGETTSWGLLNEDTEWTTLVCSDLEWMWTQLCASSELPDPKHHFPAWTYLMKYHRKYWKKLIVRAGAHAAAQRDLLYEVRAFHRNALGALQDHDQIVHPPPARVTDFTAEIFGCFACEKRFSSRGGCGAHMFRVHGVTQAVRHLFEGTQCGSCLREFHSHGKLQLHLMRAEFCRHSLQRRGVRFAPAPGIGSTTNTRLERVHDQLLPPLQAQGPKLEHGHRALADDYDLQLFEDIYETLLESTGIQDAYRRTRMCVQGRPLSWEVVQKTLRHLGDAATEQDVSVLPFDLKQFRELFRHLALHTSWDFLVEESKKEQGHWHHEAHVLIECCALEAQARRDGALPAPPVPRGFSAERYFLHLFSGRRRRGDFQFFFDQFQAPEGIWIQVISLDVVLSEVWGDLLRPATRAFWKSAIRARIVIGLLGGPPCETWSKARERAVDDRRRAPRVLRTAEHPWGKEALSLREVTQVRVGNVLMGFQLEAVIDLYCTGGVAVTEHPALPGFQLITLAQGLWGAKSPKPTSLLALNAPHLVQILRQWQIAQKVPMSVSIGRDNQGNWSTSVLKEYPPALNAALAQGLHEAILSCTTDSTVQVADSFKAKCTSMLCTEYGGALGPDFAG</sequence>
<dbReference type="SUPFAM" id="SSF56219">
    <property type="entry name" value="DNase I-like"/>
    <property type="match status" value="1"/>
</dbReference>
<feature type="compositionally biased region" description="Basic residues" evidence="4">
    <location>
        <begin position="568"/>
        <end position="582"/>
    </location>
</feature>
<feature type="region of interest" description="Disordered" evidence="4">
    <location>
        <begin position="500"/>
        <end position="628"/>
    </location>
</feature>
<dbReference type="EMBL" id="CAMXCT010006190">
    <property type="protein sequence ID" value="CAI4014113.1"/>
    <property type="molecule type" value="Genomic_DNA"/>
</dbReference>
<evidence type="ECO:0000313" key="7">
    <source>
        <dbReference type="EMBL" id="CAI4014113.1"/>
    </source>
</evidence>
<evidence type="ECO:0000313" key="8">
    <source>
        <dbReference type="EMBL" id="CAL4801425.1"/>
    </source>
</evidence>
<comment type="caution">
    <text evidence="7">The sequence shown here is derived from an EMBL/GenBank/DDBJ whole genome shotgun (WGS) entry which is preliminary data.</text>
</comment>
<dbReference type="InterPro" id="IPR001876">
    <property type="entry name" value="Znf_RanBP2"/>
</dbReference>
<reference evidence="8 9" key="2">
    <citation type="submission" date="2024-05" db="EMBL/GenBank/DDBJ databases">
        <authorList>
            <person name="Chen Y."/>
            <person name="Shah S."/>
            <person name="Dougan E. K."/>
            <person name="Thang M."/>
            <person name="Chan C."/>
        </authorList>
    </citation>
    <scope>NUCLEOTIDE SEQUENCE [LARGE SCALE GENOMIC DNA]</scope>
</reference>
<evidence type="ECO:0000259" key="6">
    <source>
        <dbReference type="PROSITE" id="PS01358"/>
    </source>
</evidence>
<accession>A0A9P1GI80</accession>
<evidence type="ECO:0000256" key="2">
    <source>
        <dbReference type="ARBA" id="ARBA00022771"/>
    </source>
</evidence>
<dbReference type="EMBL" id="CAMXCT030006190">
    <property type="protein sequence ID" value="CAL4801425.1"/>
    <property type="molecule type" value="Genomic_DNA"/>
</dbReference>
<dbReference type="PROSITE" id="PS01358">
    <property type="entry name" value="ZF_RANBP2_1"/>
    <property type="match status" value="1"/>
</dbReference>
<feature type="domain" description="RanBP2-type" evidence="6">
    <location>
        <begin position="470"/>
        <end position="489"/>
    </location>
</feature>
<evidence type="ECO:0000259" key="5">
    <source>
        <dbReference type="PROSITE" id="PS00028"/>
    </source>
</evidence>
<keyword evidence="2" id="KW-0863">Zinc-finger</keyword>
<dbReference type="Gene3D" id="3.60.10.10">
    <property type="entry name" value="Endonuclease/exonuclease/phosphatase"/>
    <property type="match status" value="1"/>
</dbReference>
<dbReference type="PANTHER" id="PTHR47027">
    <property type="entry name" value="REVERSE TRANSCRIPTASE DOMAIN-CONTAINING PROTEIN"/>
    <property type="match status" value="1"/>
</dbReference>
<feature type="compositionally biased region" description="Low complexity" evidence="4">
    <location>
        <begin position="511"/>
        <end position="525"/>
    </location>
</feature>
<dbReference type="InterPro" id="IPR003774">
    <property type="entry name" value="AlgH-like"/>
</dbReference>
<dbReference type="Proteomes" id="UP001152797">
    <property type="component" value="Unassembled WGS sequence"/>
</dbReference>
<dbReference type="OrthoDB" id="415871at2759"/>
<name>A0A9P1GI80_9DINO</name>
<evidence type="ECO:0000313" key="9">
    <source>
        <dbReference type="Proteomes" id="UP001152797"/>
    </source>
</evidence>
<feature type="region of interest" description="Disordered" evidence="4">
    <location>
        <begin position="1004"/>
        <end position="1066"/>
    </location>
</feature>
<evidence type="ECO:0000256" key="4">
    <source>
        <dbReference type="SAM" id="MobiDB-lite"/>
    </source>
</evidence>
<reference evidence="7" key="1">
    <citation type="submission" date="2022-10" db="EMBL/GenBank/DDBJ databases">
        <authorList>
            <person name="Chen Y."/>
            <person name="Dougan E. K."/>
            <person name="Chan C."/>
            <person name="Rhodes N."/>
            <person name="Thang M."/>
        </authorList>
    </citation>
    <scope>NUCLEOTIDE SEQUENCE</scope>
</reference>
<dbReference type="EMBL" id="CAMXCT020006190">
    <property type="protein sequence ID" value="CAL1167488.1"/>
    <property type="molecule type" value="Genomic_DNA"/>
</dbReference>
<dbReference type="SUPFAM" id="SSF143456">
    <property type="entry name" value="VC0467-like"/>
    <property type="match status" value="1"/>
</dbReference>
<feature type="compositionally biased region" description="Low complexity" evidence="4">
    <location>
        <begin position="610"/>
        <end position="627"/>
    </location>
</feature>
<keyword evidence="9" id="KW-1185">Reference proteome</keyword>
<feature type="domain" description="C2H2-type" evidence="5">
    <location>
        <begin position="3120"/>
        <end position="3141"/>
    </location>
</feature>
<keyword evidence="3" id="KW-0862">Zinc</keyword>
<dbReference type="GO" id="GO:0008270">
    <property type="term" value="F:zinc ion binding"/>
    <property type="evidence" value="ECO:0007669"/>
    <property type="project" value="UniProtKB-KW"/>
</dbReference>
<evidence type="ECO:0000256" key="3">
    <source>
        <dbReference type="ARBA" id="ARBA00022833"/>
    </source>
</evidence>
<keyword evidence="1" id="KW-0479">Metal-binding</keyword>
<feature type="compositionally biased region" description="Low complexity" evidence="4">
    <location>
        <begin position="1045"/>
        <end position="1057"/>
    </location>
</feature>
<dbReference type="InterPro" id="IPR013087">
    <property type="entry name" value="Znf_C2H2_type"/>
</dbReference>
<dbReference type="PANTHER" id="PTHR47027:SF20">
    <property type="entry name" value="REVERSE TRANSCRIPTASE-LIKE PROTEIN WITH RNA-DIRECTED DNA POLYMERASE DOMAIN"/>
    <property type="match status" value="1"/>
</dbReference>
<organism evidence="7">
    <name type="scientific">Cladocopium goreaui</name>
    <dbReference type="NCBI Taxonomy" id="2562237"/>
    <lineage>
        <taxon>Eukaryota</taxon>
        <taxon>Sar</taxon>
        <taxon>Alveolata</taxon>
        <taxon>Dinophyceae</taxon>
        <taxon>Suessiales</taxon>
        <taxon>Symbiodiniaceae</taxon>
        <taxon>Cladocopium</taxon>
    </lineage>
</organism>
<proteinExistence type="predicted"/>
<protein>
    <submittedName>
        <fullName evidence="8">RNase H type-1 domain-containing protein</fullName>
    </submittedName>
</protein>
<evidence type="ECO:0000256" key="1">
    <source>
        <dbReference type="ARBA" id="ARBA00022723"/>
    </source>
</evidence>